<dbReference type="GeneID" id="73336226"/>
<dbReference type="Proteomes" id="UP000830671">
    <property type="component" value="Chromosome 1"/>
</dbReference>
<accession>A0A9Q8SED5</accession>
<protein>
    <submittedName>
        <fullName evidence="2">Uncharacterized protein</fullName>
    </submittedName>
</protein>
<evidence type="ECO:0000256" key="1">
    <source>
        <dbReference type="SAM" id="MobiDB-lite"/>
    </source>
</evidence>
<proteinExistence type="predicted"/>
<dbReference type="EMBL" id="CP019471">
    <property type="protein sequence ID" value="UQC75528.1"/>
    <property type="molecule type" value="Genomic_DNA"/>
</dbReference>
<gene>
    <name evidence="2" type="ORF">CLUP02_02182</name>
</gene>
<organism evidence="2 3">
    <name type="scientific">Colletotrichum lupini</name>
    <dbReference type="NCBI Taxonomy" id="145971"/>
    <lineage>
        <taxon>Eukaryota</taxon>
        <taxon>Fungi</taxon>
        <taxon>Dikarya</taxon>
        <taxon>Ascomycota</taxon>
        <taxon>Pezizomycotina</taxon>
        <taxon>Sordariomycetes</taxon>
        <taxon>Hypocreomycetidae</taxon>
        <taxon>Glomerellales</taxon>
        <taxon>Glomerellaceae</taxon>
        <taxon>Colletotrichum</taxon>
        <taxon>Colletotrichum acutatum species complex</taxon>
    </lineage>
</organism>
<name>A0A9Q8SED5_9PEZI</name>
<evidence type="ECO:0000313" key="2">
    <source>
        <dbReference type="EMBL" id="UQC75528.1"/>
    </source>
</evidence>
<sequence>MQIITSLTKRPPSYLTLGGGRNISLTNQGGGGTGSNRPVDTAPPGTLVPCRDRLRRPTFPTNTHRLWHRHYILAWTIRNLQPSLLRSNAGYVASTPDLVAGQMAQGTPECRGPAIEASPLPKPSCHLDLCFYFKHPLTTGVAFSSSLKLFRGFAIIRYASLGAPGQCRIHKLDILAISPATSTPTTTIVRHFQSLRDQQPPSRSTKKHVKGVWPHPSCGVGLDGIVPVLTGAAPRSECPRLLFHTLSG</sequence>
<evidence type="ECO:0000313" key="3">
    <source>
        <dbReference type="Proteomes" id="UP000830671"/>
    </source>
</evidence>
<feature type="region of interest" description="Disordered" evidence="1">
    <location>
        <begin position="25"/>
        <end position="45"/>
    </location>
</feature>
<reference evidence="2" key="1">
    <citation type="journal article" date="2021" name="Mol. Plant Microbe Interact.">
        <title>Complete Genome Sequence of the Plant-Pathogenic Fungus Colletotrichum lupini.</title>
        <authorList>
            <person name="Baroncelli R."/>
            <person name="Pensec F."/>
            <person name="Da Lio D."/>
            <person name="Boufleur T."/>
            <person name="Vicente I."/>
            <person name="Sarrocco S."/>
            <person name="Picot A."/>
            <person name="Baraldi E."/>
            <person name="Sukno S."/>
            <person name="Thon M."/>
            <person name="Le Floch G."/>
        </authorList>
    </citation>
    <scope>NUCLEOTIDE SEQUENCE</scope>
    <source>
        <strain evidence="2">IMI 504893</strain>
    </source>
</reference>
<dbReference type="AlphaFoldDB" id="A0A9Q8SED5"/>
<dbReference type="KEGG" id="clup:CLUP02_02182"/>
<keyword evidence="3" id="KW-1185">Reference proteome</keyword>
<dbReference type="RefSeq" id="XP_049137173.1">
    <property type="nucleotide sequence ID" value="XM_049281216.1"/>
</dbReference>